<feature type="region of interest" description="Disordered" evidence="4">
    <location>
        <begin position="458"/>
        <end position="560"/>
    </location>
</feature>
<organism evidence="6 7">
    <name type="scientific">Dreissena polymorpha</name>
    <name type="common">Zebra mussel</name>
    <name type="synonym">Mytilus polymorpha</name>
    <dbReference type="NCBI Taxonomy" id="45954"/>
    <lineage>
        <taxon>Eukaryota</taxon>
        <taxon>Metazoa</taxon>
        <taxon>Spiralia</taxon>
        <taxon>Lophotrochozoa</taxon>
        <taxon>Mollusca</taxon>
        <taxon>Bivalvia</taxon>
        <taxon>Autobranchia</taxon>
        <taxon>Heteroconchia</taxon>
        <taxon>Euheterodonta</taxon>
        <taxon>Imparidentia</taxon>
        <taxon>Neoheterodontei</taxon>
        <taxon>Myida</taxon>
        <taxon>Dreissenoidea</taxon>
        <taxon>Dreissenidae</taxon>
        <taxon>Dreissena</taxon>
    </lineage>
</organism>
<evidence type="ECO:0000256" key="1">
    <source>
        <dbReference type="ARBA" id="ARBA00008535"/>
    </source>
</evidence>
<reference evidence="6" key="2">
    <citation type="submission" date="2020-11" db="EMBL/GenBank/DDBJ databases">
        <authorList>
            <person name="McCartney M.A."/>
            <person name="Auch B."/>
            <person name="Kono T."/>
            <person name="Mallez S."/>
            <person name="Becker A."/>
            <person name="Gohl D.M."/>
            <person name="Silverstein K.A.T."/>
            <person name="Koren S."/>
            <person name="Bechman K.B."/>
            <person name="Herman A."/>
            <person name="Abrahante J.E."/>
            <person name="Garbe J."/>
        </authorList>
    </citation>
    <scope>NUCLEOTIDE SEQUENCE</scope>
    <source>
        <strain evidence="6">Duluth1</strain>
        <tissue evidence="6">Whole animal</tissue>
    </source>
</reference>
<dbReference type="AlphaFoldDB" id="A0A9D4F7Q2"/>
<evidence type="ECO:0000256" key="4">
    <source>
        <dbReference type="SAM" id="MobiDB-lite"/>
    </source>
</evidence>
<evidence type="ECO:0000259" key="5">
    <source>
        <dbReference type="PROSITE" id="PS51720"/>
    </source>
</evidence>
<name>A0A9D4F7Q2_DREPO</name>
<dbReference type="Pfam" id="PF04548">
    <property type="entry name" value="AIG1"/>
    <property type="match status" value="2"/>
</dbReference>
<protein>
    <recommendedName>
        <fullName evidence="5">AIG1-type G domain-containing protein</fullName>
    </recommendedName>
</protein>
<comment type="similarity">
    <text evidence="1">Belongs to the TRAFAC class TrmE-Era-EngA-EngB-Septin-like GTPase superfamily. AIG1/Toc34/Toc159-like paraseptin GTPase family. IAN subfamily.</text>
</comment>
<proteinExistence type="inferred from homology"/>
<dbReference type="EMBL" id="JAIWYP010000007">
    <property type="protein sequence ID" value="KAH3791445.1"/>
    <property type="molecule type" value="Genomic_DNA"/>
</dbReference>
<keyword evidence="2" id="KW-0547">Nucleotide-binding</keyword>
<comment type="caution">
    <text evidence="6">The sequence shown here is derived from an EMBL/GenBank/DDBJ whole genome shotgun (WGS) entry which is preliminary data.</text>
</comment>
<reference evidence="6" key="1">
    <citation type="journal article" date="2019" name="bioRxiv">
        <title>The Genome of the Zebra Mussel, Dreissena polymorpha: A Resource for Invasive Species Research.</title>
        <authorList>
            <person name="McCartney M.A."/>
            <person name="Auch B."/>
            <person name="Kono T."/>
            <person name="Mallez S."/>
            <person name="Zhang Y."/>
            <person name="Obille A."/>
            <person name="Becker A."/>
            <person name="Abrahante J.E."/>
            <person name="Garbe J."/>
            <person name="Badalamenti J.P."/>
            <person name="Herman A."/>
            <person name="Mangelson H."/>
            <person name="Liachko I."/>
            <person name="Sullivan S."/>
            <person name="Sone E.D."/>
            <person name="Koren S."/>
            <person name="Silverstein K.A.T."/>
            <person name="Beckman K.B."/>
            <person name="Gohl D.M."/>
        </authorList>
    </citation>
    <scope>NUCLEOTIDE SEQUENCE</scope>
    <source>
        <strain evidence="6">Duluth1</strain>
        <tissue evidence="6">Whole animal</tissue>
    </source>
</reference>
<dbReference type="Gene3D" id="3.40.50.300">
    <property type="entry name" value="P-loop containing nucleotide triphosphate hydrolases"/>
    <property type="match status" value="2"/>
</dbReference>
<dbReference type="Pfam" id="PF15112">
    <property type="entry name" value="DUF4559"/>
    <property type="match status" value="1"/>
</dbReference>
<evidence type="ECO:0000256" key="3">
    <source>
        <dbReference type="ARBA" id="ARBA00023134"/>
    </source>
</evidence>
<dbReference type="InterPro" id="IPR045058">
    <property type="entry name" value="GIMA/IAN/Toc"/>
</dbReference>
<evidence type="ECO:0000313" key="6">
    <source>
        <dbReference type="EMBL" id="KAH3791445.1"/>
    </source>
</evidence>
<feature type="domain" description="AIG1-type G" evidence="5">
    <location>
        <begin position="560"/>
        <end position="765"/>
    </location>
</feature>
<feature type="compositionally biased region" description="Polar residues" evidence="4">
    <location>
        <begin position="506"/>
        <end position="520"/>
    </location>
</feature>
<dbReference type="InterPro" id="IPR027897">
    <property type="entry name" value="DUF4559"/>
</dbReference>
<keyword evidence="3" id="KW-0342">GTP-binding</keyword>
<accession>A0A9D4F7Q2</accession>
<dbReference type="InterPro" id="IPR027417">
    <property type="entry name" value="P-loop_NTPase"/>
</dbReference>
<dbReference type="SUPFAM" id="SSF52540">
    <property type="entry name" value="P-loop containing nucleoside triphosphate hydrolases"/>
    <property type="match status" value="2"/>
</dbReference>
<dbReference type="GO" id="GO:0005525">
    <property type="term" value="F:GTP binding"/>
    <property type="evidence" value="ECO:0007669"/>
    <property type="project" value="UniProtKB-KW"/>
</dbReference>
<evidence type="ECO:0000313" key="7">
    <source>
        <dbReference type="Proteomes" id="UP000828390"/>
    </source>
</evidence>
<dbReference type="Proteomes" id="UP000828390">
    <property type="component" value="Unassembled WGS sequence"/>
</dbReference>
<dbReference type="PANTHER" id="PTHR10903:SF184">
    <property type="entry name" value="GTP-BINDING PROTEIN A"/>
    <property type="match status" value="1"/>
</dbReference>
<evidence type="ECO:0000256" key="2">
    <source>
        <dbReference type="ARBA" id="ARBA00022741"/>
    </source>
</evidence>
<keyword evidence="7" id="KW-1185">Reference proteome</keyword>
<dbReference type="PANTHER" id="PTHR10903">
    <property type="entry name" value="GTPASE, IMAP FAMILY MEMBER-RELATED"/>
    <property type="match status" value="1"/>
</dbReference>
<gene>
    <name evidence="6" type="ORF">DPMN_144931</name>
</gene>
<dbReference type="InterPro" id="IPR006703">
    <property type="entry name" value="G_AIG1"/>
</dbReference>
<sequence>MDTEFRNWIKACLAIKCVKDGLVPLVEKYTNIHYTSNKDEVVKVCGIPTYLCKTCDVTELEPYHKTSKITCKFRKCGCKNDNMKKCQENRACGVVYDQIQSAHIRNDPSWPNTNCDKWSSSAWEQMKCYIFTPGYKQKTDISCADVTALIQICLNYRPLRTIFNLNVVDLEEVLRCRNDIYHSSTLKVSNGDLNYFLSTMKTFLKLNVFQDFKDEVERNLEILGKKQVLLGASMSDLGTDMKKGMQELLTKMDHVLAVVEKQNPDKEIALTPDAISMINVLPKHKEEDNNVSKEMCSAFNGIINNITVQSVIDPLHQPVKDVVEVLQKEKNTVISVQQKCVEIYIASPTVQSWMTLIKDFLNGTIEKAFHPIQTHLRTRYGCENLILMIELNEEHFAKCANSIIDNLHQIVINQESEVHSLPKAGELKDEIDETMTSQFQALHLGMVKDSVTKVPAANKEASNVSEALVDDQVTNEPDGDKAIPSASTALVDDQVTNEPDGDKAITSASTGETELQQTNLSKEEEGLHKSGYQFEQQDSKAPPQTEQPKPDVPSKTLTGKDDLRIILAGQSDHDKRATGNSLLGITKEEGFQSVTKMYQTKESKRFGRRIHIVDTPEMFDTTSTDAMVYDRLVNFIGMTLPGFNAIFLVLRPDRPIEHIIITIDIFLKFFGHDVSEYIFVIFTHFETKEQFENYIGEGLNTHSAKGREAFEYLRNCCQQKMLFIDNKADKHLKEEMVWDILMAVEKANVKAPKPYFQNKHTEIFKQKVVEVYRTKKCRHGAGRSKEDLRILLVGLPGHGKSATGNSLMGKSDKHFTEKGSLFGEAYIQTKDGINFKRKIKVVEFPMKNSLSQSGEDFRKLMLQAEQLLDPGFHAVCFVLDPNKMADVNKQFQPFMEFLEYLASDYAFIIMTRTKNEEECERHVPTKSDPKGAGITSLFRFCKDKALFIDNKAERKDEMVQAILTCIDSANAAKTIPYFSSRFTDQAVADDAALHEQLRIEREAFDALTRDIEKHAAFSMGVS</sequence>
<dbReference type="PROSITE" id="PS51720">
    <property type="entry name" value="G_AIG1"/>
    <property type="match status" value="1"/>
</dbReference>